<dbReference type="AlphaFoldDB" id="X1QI82"/>
<organism evidence="1">
    <name type="scientific">marine sediment metagenome</name>
    <dbReference type="NCBI Taxonomy" id="412755"/>
    <lineage>
        <taxon>unclassified sequences</taxon>
        <taxon>metagenomes</taxon>
        <taxon>ecological metagenomes</taxon>
    </lineage>
</organism>
<feature type="non-terminal residue" evidence="1">
    <location>
        <position position="75"/>
    </location>
</feature>
<reference evidence="1" key="1">
    <citation type="journal article" date="2014" name="Front. Microbiol.">
        <title>High frequency of phylogenetically diverse reductive dehalogenase-homologous genes in deep subseafloor sedimentary metagenomes.</title>
        <authorList>
            <person name="Kawai M."/>
            <person name="Futagami T."/>
            <person name="Toyoda A."/>
            <person name="Takaki Y."/>
            <person name="Nishi S."/>
            <person name="Hori S."/>
            <person name="Arai W."/>
            <person name="Tsubouchi T."/>
            <person name="Morono Y."/>
            <person name="Uchiyama I."/>
            <person name="Ito T."/>
            <person name="Fujiyama A."/>
            <person name="Inagaki F."/>
            <person name="Takami H."/>
        </authorList>
    </citation>
    <scope>NUCLEOTIDE SEQUENCE</scope>
    <source>
        <strain evidence="1">Expedition CK06-06</strain>
    </source>
</reference>
<dbReference type="EMBL" id="BARV01040490">
    <property type="protein sequence ID" value="GAI54511.1"/>
    <property type="molecule type" value="Genomic_DNA"/>
</dbReference>
<gene>
    <name evidence="1" type="ORF">S06H3_61671</name>
</gene>
<evidence type="ECO:0000313" key="1">
    <source>
        <dbReference type="EMBL" id="GAI54511.1"/>
    </source>
</evidence>
<name>X1QI82_9ZZZZ</name>
<sequence length="75" mass="8715">MKKLGPRAASVSIQELGTNCWLPRRFIEGKRCCRVTTCNYPEKPTCKAVDAEIAWLHEQRRAQEKVYHEKLSQLL</sequence>
<proteinExistence type="predicted"/>
<comment type="caution">
    <text evidence="1">The sequence shown here is derived from an EMBL/GenBank/DDBJ whole genome shotgun (WGS) entry which is preliminary data.</text>
</comment>
<accession>X1QI82</accession>
<protein>
    <submittedName>
        <fullName evidence="1">Uncharacterized protein</fullName>
    </submittedName>
</protein>